<dbReference type="RefSeq" id="WP_128326519.1">
    <property type="nucleotide sequence ID" value="NZ_QJRG01000050.1"/>
</dbReference>
<dbReference type="EMBL" id="QJRG01000050">
    <property type="protein sequence ID" value="RWU17099.1"/>
    <property type="molecule type" value="Genomic_DNA"/>
</dbReference>
<dbReference type="AlphaFoldDB" id="A0A443ZEI0"/>
<proteinExistence type="predicted"/>
<feature type="chain" id="PRO_5019193204" evidence="1">
    <location>
        <begin position="33"/>
        <end position="606"/>
    </location>
</feature>
<keyword evidence="1" id="KW-0732">Signal</keyword>
<dbReference type="InterPro" id="IPR010727">
    <property type="entry name" value="DUF1302"/>
</dbReference>
<protein>
    <submittedName>
        <fullName evidence="2">DUF1302 domain-containing protein</fullName>
    </submittedName>
</protein>
<dbReference type="Pfam" id="PF06980">
    <property type="entry name" value="DUF1302"/>
    <property type="match status" value="1"/>
</dbReference>
<sequence>MNNTLSRLAPQPRCLLAASVALALFAGTEARATTFQVNDDWALSTNTTLTLGSSWALRNADPGLLYAPDAASIGKNGKGIDTNGDDGRLNFKKHDPISQIFKGLTDFDLNDGSQGAFIRFKYWYDHALETRDGDFKHFDDANYPDMAKFQGFETLDAYVWKDFDLAGKALNVKFGKQVLTWGEALFFQNGINAINPLDVSAFNRPGVELKEGQLPVEMLSFNLGLSDTLSLEGFYQYNFRPSVLDGCGTFFQAADFAPEGCGPIIAAVSGDRTTANALASGTFIPRGQSDYPHDGGQYGLALRKVLESLNDAELGLYYANYHSRTASFNGTAVTARGLNNFNTARYNSIYPEDIRLFGVSLSGVVGGTAVFGELSFRPNQPLGFNGNDTVQFLLRSPNTPFTAPGVTPELGAPIEGYARKPVSQFSVGATDTIANVLGANRLAWAAEAAVNHIGDLGDVRFGRGGAYGRSELSTGPYNPANPASFCVSPGTANLSAGQIANLNSDNCNANRGFFTDWSWGYRLRGALSYEGLLPSTVVTPSINYRHDVDGYGPNFQEGQKAVGLSLLFEYRNDYSLEFAYNDFFGSNDFTTLDDRDFASVNLKVSF</sequence>
<feature type="signal peptide" evidence="1">
    <location>
        <begin position="1"/>
        <end position="32"/>
    </location>
</feature>
<name>A0A443ZEI0_9PSED</name>
<evidence type="ECO:0000313" key="2">
    <source>
        <dbReference type="EMBL" id="RWU17099.1"/>
    </source>
</evidence>
<evidence type="ECO:0000313" key="3">
    <source>
        <dbReference type="Proteomes" id="UP000288983"/>
    </source>
</evidence>
<reference evidence="2 3" key="1">
    <citation type="submission" date="2018-06" db="EMBL/GenBank/DDBJ databases">
        <title>Bacteria isolated from soil of Wuhan.</title>
        <authorList>
            <person name="Wei X."/>
            <person name="Chunhua H."/>
        </authorList>
    </citation>
    <scope>NUCLEOTIDE SEQUENCE [LARGE SCALE GENOMIC DNA]</scope>
    <source>
        <strain evidence="3">xwS2</strain>
    </source>
</reference>
<evidence type="ECO:0000256" key="1">
    <source>
        <dbReference type="SAM" id="SignalP"/>
    </source>
</evidence>
<comment type="caution">
    <text evidence="2">The sequence shown here is derived from an EMBL/GenBank/DDBJ whole genome shotgun (WGS) entry which is preliminary data.</text>
</comment>
<gene>
    <name evidence="2" type="ORF">DM813_27440</name>
</gene>
<dbReference type="Proteomes" id="UP000288983">
    <property type="component" value="Unassembled WGS sequence"/>
</dbReference>
<organism evidence="2 3">
    <name type="scientific">Pseudomonas alkylphenolica</name>
    <dbReference type="NCBI Taxonomy" id="237609"/>
    <lineage>
        <taxon>Bacteria</taxon>
        <taxon>Pseudomonadati</taxon>
        <taxon>Pseudomonadota</taxon>
        <taxon>Gammaproteobacteria</taxon>
        <taxon>Pseudomonadales</taxon>
        <taxon>Pseudomonadaceae</taxon>
        <taxon>Pseudomonas</taxon>
    </lineage>
</organism>
<accession>A0A443ZEI0</accession>
<dbReference type="OrthoDB" id="7000272at2"/>